<evidence type="ECO:0000313" key="1">
    <source>
        <dbReference type="EMBL" id="MBB2199796.1"/>
    </source>
</evidence>
<dbReference type="RefSeq" id="WP_183010697.1">
    <property type="nucleotide sequence ID" value="NZ_JABEQP010000031.1"/>
</dbReference>
<sequence>MSFTPFVDRGESVTIDGLTVENGEERVAFYGRLSIGKDQAGLKDAQEMKTIIDALVVRLEGEASLPDRLPLGEKSHPVADPFA</sequence>
<dbReference type="Proteomes" id="UP000530320">
    <property type="component" value="Unassembled WGS sequence"/>
</dbReference>
<evidence type="ECO:0000313" key="2">
    <source>
        <dbReference type="Proteomes" id="UP000530320"/>
    </source>
</evidence>
<name>A0A7W4PMF8_9PROT</name>
<gene>
    <name evidence="1" type="ORF">HLH44_20605</name>
</gene>
<reference evidence="1 2" key="1">
    <citation type="submission" date="2020-04" db="EMBL/GenBank/DDBJ databases">
        <title>Description of novel Gluconacetobacter.</title>
        <authorList>
            <person name="Sombolestani A."/>
        </authorList>
    </citation>
    <scope>NUCLEOTIDE SEQUENCE [LARGE SCALE GENOMIC DNA]</scope>
    <source>
        <strain evidence="1 2">LMG 22058</strain>
    </source>
</reference>
<protein>
    <submittedName>
        <fullName evidence="1">Uncharacterized protein</fullName>
    </submittedName>
</protein>
<dbReference type="AlphaFoldDB" id="A0A7W4PMF8"/>
<accession>A0A7W4PMF8</accession>
<comment type="caution">
    <text evidence="1">The sequence shown here is derived from an EMBL/GenBank/DDBJ whole genome shotgun (WGS) entry which is preliminary data.</text>
</comment>
<dbReference type="EMBL" id="JABEQP010000031">
    <property type="protein sequence ID" value="MBB2199796.1"/>
    <property type="molecule type" value="Genomic_DNA"/>
</dbReference>
<proteinExistence type="predicted"/>
<organism evidence="1 2">
    <name type="scientific">Gluconacetobacter dulcium</name>
    <dbReference type="NCBI Taxonomy" id="2729096"/>
    <lineage>
        <taxon>Bacteria</taxon>
        <taxon>Pseudomonadati</taxon>
        <taxon>Pseudomonadota</taxon>
        <taxon>Alphaproteobacteria</taxon>
        <taxon>Acetobacterales</taxon>
        <taxon>Acetobacteraceae</taxon>
        <taxon>Gluconacetobacter</taxon>
    </lineage>
</organism>